<dbReference type="InterPro" id="IPR032808">
    <property type="entry name" value="DoxX"/>
</dbReference>
<evidence type="ECO:0000256" key="5">
    <source>
        <dbReference type="SAM" id="Phobius"/>
    </source>
</evidence>
<name>A0ABM7X4D7_9BACT</name>
<keyword evidence="2 5" id="KW-0812">Transmembrane</keyword>
<evidence type="ECO:0000256" key="2">
    <source>
        <dbReference type="ARBA" id="ARBA00022692"/>
    </source>
</evidence>
<keyword evidence="3 5" id="KW-1133">Transmembrane helix</keyword>
<evidence type="ECO:0000313" key="7">
    <source>
        <dbReference type="Proteomes" id="UP001162891"/>
    </source>
</evidence>
<proteinExistence type="predicted"/>
<feature type="transmembrane region" description="Helical" evidence="5">
    <location>
        <begin position="81"/>
        <end position="102"/>
    </location>
</feature>
<accession>A0ABM7X4D7</accession>
<comment type="subcellular location">
    <subcellularLocation>
        <location evidence="1">Membrane</location>
        <topology evidence="1">Multi-pass membrane protein</topology>
    </subcellularLocation>
</comment>
<sequence length="148" mass="15959">MRAVEERLNGAWWLLRLGLAASIFVAGLDKFFDRLAQWSMYLSPAAEKLLPVSGDAFLRAAGVVEMVIGVLVLTRWTRVGAYALAAWLLAIAANLALAGSFWDLVMRDAVNALAAYTLGRLTEWRAALAPRAAPLRPPAVQQPGAAKA</sequence>
<feature type="transmembrane region" description="Helical" evidence="5">
    <location>
        <begin position="56"/>
        <end position="74"/>
    </location>
</feature>
<dbReference type="RefSeq" id="WP_248357155.1">
    <property type="nucleotide sequence ID" value="NZ_AP025591.1"/>
</dbReference>
<evidence type="ECO:0000256" key="1">
    <source>
        <dbReference type="ARBA" id="ARBA00004141"/>
    </source>
</evidence>
<keyword evidence="4 5" id="KW-0472">Membrane</keyword>
<feature type="transmembrane region" description="Helical" evidence="5">
    <location>
        <begin position="12"/>
        <end position="32"/>
    </location>
</feature>
<organism evidence="6 7">
    <name type="scientific">Anaeromyxobacter oryzae</name>
    <dbReference type="NCBI Taxonomy" id="2918170"/>
    <lineage>
        <taxon>Bacteria</taxon>
        <taxon>Pseudomonadati</taxon>
        <taxon>Myxococcota</taxon>
        <taxon>Myxococcia</taxon>
        <taxon>Myxococcales</taxon>
        <taxon>Cystobacterineae</taxon>
        <taxon>Anaeromyxobacteraceae</taxon>
        <taxon>Anaeromyxobacter</taxon>
    </lineage>
</organism>
<evidence type="ECO:0000256" key="4">
    <source>
        <dbReference type="ARBA" id="ARBA00023136"/>
    </source>
</evidence>
<keyword evidence="7" id="KW-1185">Reference proteome</keyword>
<dbReference type="Pfam" id="PF07681">
    <property type="entry name" value="DoxX"/>
    <property type="match status" value="1"/>
</dbReference>
<dbReference type="EMBL" id="AP025591">
    <property type="protein sequence ID" value="BDG06675.1"/>
    <property type="molecule type" value="Genomic_DNA"/>
</dbReference>
<evidence type="ECO:0000313" key="6">
    <source>
        <dbReference type="EMBL" id="BDG06675.1"/>
    </source>
</evidence>
<evidence type="ECO:0008006" key="8">
    <source>
        <dbReference type="Google" id="ProtNLM"/>
    </source>
</evidence>
<protein>
    <recommendedName>
        <fullName evidence="8">DoxX family protein</fullName>
    </recommendedName>
</protein>
<dbReference type="Proteomes" id="UP001162891">
    <property type="component" value="Chromosome"/>
</dbReference>
<reference evidence="7" key="1">
    <citation type="journal article" date="2022" name="Int. J. Syst. Evol. Microbiol.">
        <title>Anaeromyxobacter oryzae sp. nov., Anaeromyxobacter diazotrophicus sp. nov. and Anaeromyxobacter paludicola sp. nov., isolated from paddy soils.</title>
        <authorList>
            <person name="Itoh H."/>
            <person name="Xu Z."/>
            <person name="Mise K."/>
            <person name="Masuda Y."/>
            <person name="Ushijima N."/>
            <person name="Hayakawa C."/>
            <person name="Shiratori Y."/>
            <person name="Senoo K."/>
        </authorList>
    </citation>
    <scope>NUCLEOTIDE SEQUENCE [LARGE SCALE GENOMIC DNA]</scope>
    <source>
        <strain evidence="7">Red232</strain>
    </source>
</reference>
<evidence type="ECO:0000256" key="3">
    <source>
        <dbReference type="ARBA" id="ARBA00022989"/>
    </source>
</evidence>
<gene>
    <name evidence="6" type="ORF">AMOR_56710</name>
</gene>